<sequence>MYNSRPSSPMDMLLLSNNTAYLFSASEVSRNNSKWIQNFQLPSMGDECIDDTIEASVASKLARAGHVSDVKPLYIAGEGKILMKLNSSVTIENTLAHLVPEYFFNIFNPTKCLCGVSIVVSQTVIGESFR</sequence>
<proteinExistence type="predicted"/>
<dbReference type="EMBL" id="CACRXK020017361">
    <property type="protein sequence ID" value="CAB4031105.1"/>
    <property type="molecule type" value="Genomic_DNA"/>
</dbReference>
<gene>
    <name evidence="1" type="ORF">PACLA_8A001134</name>
</gene>
<accession>A0A6S7JFH6</accession>
<protein>
    <submittedName>
        <fullName evidence="1">Uncharacterized protein</fullName>
    </submittedName>
</protein>
<comment type="caution">
    <text evidence="1">The sequence shown here is derived from an EMBL/GenBank/DDBJ whole genome shotgun (WGS) entry which is preliminary data.</text>
</comment>
<evidence type="ECO:0000313" key="2">
    <source>
        <dbReference type="Proteomes" id="UP001152795"/>
    </source>
</evidence>
<name>A0A6S7JFH6_PARCT</name>
<keyword evidence="2" id="KW-1185">Reference proteome</keyword>
<dbReference type="Proteomes" id="UP001152795">
    <property type="component" value="Unassembled WGS sequence"/>
</dbReference>
<evidence type="ECO:0000313" key="1">
    <source>
        <dbReference type="EMBL" id="CAB4031105.1"/>
    </source>
</evidence>
<reference evidence="1" key="1">
    <citation type="submission" date="2020-04" db="EMBL/GenBank/DDBJ databases">
        <authorList>
            <person name="Alioto T."/>
            <person name="Alioto T."/>
            <person name="Gomez Garrido J."/>
        </authorList>
    </citation>
    <scope>NUCLEOTIDE SEQUENCE</scope>
    <source>
        <strain evidence="1">A484AB</strain>
    </source>
</reference>
<dbReference type="AlphaFoldDB" id="A0A6S7JFH6"/>
<organism evidence="1 2">
    <name type="scientific">Paramuricea clavata</name>
    <name type="common">Red gorgonian</name>
    <name type="synonym">Violescent sea-whip</name>
    <dbReference type="NCBI Taxonomy" id="317549"/>
    <lineage>
        <taxon>Eukaryota</taxon>
        <taxon>Metazoa</taxon>
        <taxon>Cnidaria</taxon>
        <taxon>Anthozoa</taxon>
        <taxon>Octocorallia</taxon>
        <taxon>Malacalcyonacea</taxon>
        <taxon>Plexauridae</taxon>
        <taxon>Paramuricea</taxon>
    </lineage>
</organism>